<dbReference type="AlphaFoldDB" id="F7FG79"/>
<reference evidence="5" key="3">
    <citation type="submission" date="2025-09" db="UniProtKB">
        <authorList>
            <consortium name="Ensembl"/>
        </authorList>
    </citation>
    <scope>IDENTIFICATION</scope>
</reference>
<dbReference type="InterPro" id="IPR031259">
    <property type="entry name" value="ILBP"/>
</dbReference>
<dbReference type="Ensembl" id="ENSMODT00000008201.4">
    <property type="protein sequence ID" value="ENSMODP00000008038.2"/>
    <property type="gene ID" value="ENSMODG00000025609.3"/>
</dbReference>
<dbReference type="InterPro" id="IPR000566">
    <property type="entry name" value="Lipocln_cytosolic_FA-bd_dom"/>
</dbReference>
<evidence type="ECO:0000256" key="3">
    <source>
        <dbReference type="RuleBase" id="RU003696"/>
    </source>
</evidence>
<dbReference type="Bgee" id="ENSMODG00000025609">
    <property type="expression patterns" value="Expressed in spermatocyte and 20 other cell types or tissues"/>
</dbReference>
<name>F7FG79_MONDO</name>
<evidence type="ECO:0000259" key="4">
    <source>
        <dbReference type="PROSITE" id="PS00214"/>
    </source>
</evidence>
<dbReference type="Pfam" id="PF00061">
    <property type="entry name" value="Lipocalin"/>
    <property type="match status" value="1"/>
</dbReference>
<dbReference type="HOGENOM" id="CLU_113772_0_0_1"/>
<sequence>MCDGFVGSWKLISTENFDDYMKEVGVGFATRKVASMAKPNTIISISGDVITIRTESTFKNTEISFKLGQEFDEVTADDRKVKSVITLEDGVLVHVQKWDGKTTTIRRKLVDGKLVVECIMKGVTSTRIYERS</sequence>
<reference evidence="5" key="2">
    <citation type="submission" date="2025-08" db="UniProtKB">
        <authorList>
            <consortium name="Ensembl"/>
        </authorList>
    </citation>
    <scope>IDENTIFICATION</scope>
</reference>
<dbReference type="SUPFAM" id="SSF50814">
    <property type="entry name" value="Lipocalins"/>
    <property type="match status" value="1"/>
</dbReference>
<dbReference type="PROSITE" id="PS00214">
    <property type="entry name" value="FABP"/>
    <property type="match status" value="1"/>
</dbReference>
<dbReference type="Gene3D" id="2.40.128.20">
    <property type="match status" value="1"/>
</dbReference>
<dbReference type="PRINTS" id="PR00178">
    <property type="entry name" value="FATTYACIDBP"/>
</dbReference>
<comment type="similarity">
    <text evidence="1 3">Belongs to the calycin superfamily. Fatty-acid binding protein (FABP) family.</text>
</comment>
<dbReference type="OMA" id="CIMGDVI"/>
<gene>
    <name evidence="5" type="primary">LOC100026824</name>
</gene>
<dbReference type="FunFam" id="2.40.128.20:FF:000001">
    <property type="entry name" value="Fatty acid-binding protein, adipocyte"/>
    <property type="match status" value="1"/>
</dbReference>
<accession>F7FG79</accession>
<keyword evidence="2 3" id="KW-0813">Transport</keyword>
<dbReference type="eggNOG" id="KOG4015">
    <property type="taxonomic scope" value="Eukaryota"/>
</dbReference>
<dbReference type="GeneTree" id="ENSGT00940000160340"/>
<proteinExistence type="inferred from homology"/>
<dbReference type="ExpressionAtlas" id="F7FG79">
    <property type="expression patterns" value="baseline"/>
</dbReference>
<feature type="domain" description="Cytosolic fatty-acid binding proteins" evidence="4">
    <location>
        <begin position="7"/>
        <end position="24"/>
    </location>
</feature>
<organism evidence="5 6">
    <name type="scientific">Monodelphis domestica</name>
    <name type="common">Gray short-tailed opossum</name>
    <dbReference type="NCBI Taxonomy" id="13616"/>
    <lineage>
        <taxon>Eukaryota</taxon>
        <taxon>Metazoa</taxon>
        <taxon>Chordata</taxon>
        <taxon>Craniata</taxon>
        <taxon>Vertebrata</taxon>
        <taxon>Euteleostomi</taxon>
        <taxon>Mammalia</taxon>
        <taxon>Metatheria</taxon>
        <taxon>Didelphimorphia</taxon>
        <taxon>Didelphidae</taxon>
        <taxon>Monodelphis</taxon>
    </lineage>
</organism>
<dbReference type="GO" id="GO:0015908">
    <property type="term" value="P:fatty acid transport"/>
    <property type="evidence" value="ECO:0000318"/>
    <property type="project" value="GO_Central"/>
</dbReference>
<dbReference type="GO" id="GO:0005634">
    <property type="term" value="C:nucleus"/>
    <property type="evidence" value="ECO:0000318"/>
    <property type="project" value="GO_Central"/>
</dbReference>
<evidence type="ECO:0000256" key="2">
    <source>
        <dbReference type="ARBA" id="ARBA00022448"/>
    </source>
</evidence>
<dbReference type="GO" id="GO:0005829">
    <property type="term" value="C:cytosol"/>
    <property type="evidence" value="ECO:0000318"/>
    <property type="project" value="GO_Central"/>
</dbReference>
<evidence type="ECO:0000256" key="1">
    <source>
        <dbReference type="ARBA" id="ARBA00008390"/>
    </source>
</evidence>
<dbReference type="KEGG" id="mdo:100019460"/>
<dbReference type="InterPro" id="IPR012674">
    <property type="entry name" value="Calycin"/>
</dbReference>
<dbReference type="Proteomes" id="UP000002280">
    <property type="component" value="Chromosome 3"/>
</dbReference>
<protein>
    <submittedName>
        <fullName evidence="5">Fatty acid-binding protein, adipocyte-like</fullName>
    </submittedName>
</protein>
<evidence type="ECO:0000313" key="6">
    <source>
        <dbReference type="Proteomes" id="UP000002280"/>
    </source>
</evidence>
<dbReference type="InterPro" id="IPR000463">
    <property type="entry name" value="Fatty_acid-bd"/>
</dbReference>
<reference evidence="5 6" key="1">
    <citation type="journal article" date="2007" name="Nature">
        <title>Genome of the marsupial Monodelphis domestica reveals innovation in non-coding sequences.</title>
        <authorList>
            <person name="Mikkelsen T.S."/>
            <person name="Wakefield M.J."/>
            <person name="Aken B."/>
            <person name="Amemiya C.T."/>
            <person name="Chang J.L."/>
            <person name="Duke S."/>
            <person name="Garber M."/>
            <person name="Gentles A.J."/>
            <person name="Goodstadt L."/>
            <person name="Heger A."/>
            <person name="Jurka J."/>
            <person name="Kamal M."/>
            <person name="Mauceli E."/>
            <person name="Searle S.M."/>
            <person name="Sharpe T."/>
            <person name="Baker M.L."/>
            <person name="Batzer M.A."/>
            <person name="Benos P.V."/>
            <person name="Belov K."/>
            <person name="Clamp M."/>
            <person name="Cook A."/>
            <person name="Cuff J."/>
            <person name="Das R."/>
            <person name="Davidow L."/>
            <person name="Deakin J.E."/>
            <person name="Fazzari M.J."/>
            <person name="Glass J.L."/>
            <person name="Grabherr M."/>
            <person name="Greally J.M."/>
            <person name="Gu W."/>
            <person name="Hore T.A."/>
            <person name="Huttley G.A."/>
            <person name="Kleber M."/>
            <person name="Jirtle R.L."/>
            <person name="Koina E."/>
            <person name="Lee J.T."/>
            <person name="Mahony S."/>
            <person name="Marra M.A."/>
            <person name="Miller R.D."/>
            <person name="Nicholls R.D."/>
            <person name="Oda M."/>
            <person name="Papenfuss A.T."/>
            <person name="Parra Z.E."/>
            <person name="Pollock D.D."/>
            <person name="Ray D.A."/>
            <person name="Schein J.E."/>
            <person name="Speed T.P."/>
            <person name="Thompson K."/>
            <person name="VandeBerg J.L."/>
            <person name="Wade C.M."/>
            <person name="Walker J.A."/>
            <person name="Waters P.D."/>
            <person name="Webber C."/>
            <person name="Weidman J.R."/>
            <person name="Xie X."/>
            <person name="Zody M.C."/>
            <person name="Baldwin J."/>
            <person name="Abdouelleil A."/>
            <person name="Abdulkadir J."/>
            <person name="Abebe A."/>
            <person name="Abera B."/>
            <person name="Abreu J."/>
            <person name="Acer S.C."/>
            <person name="Aftuck L."/>
            <person name="Alexander A."/>
            <person name="An P."/>
            <person name="Anderson E."/>
            <person name="Anderson S."/>
            <person name="Arachi H."/>
            <person name="Azer M."/>
            <person name="Bachantsang P."/>
            <person name="Barry A."/>
            <person name="Bayul T."/>
            <person name="Berlin A."/>
            <person name="Bessette D."/>
            <person name="Bloom T."/>
            <person name="Bloom T."/>
            <person name="Boguslavskiy L."/>
            <person name="Bonnet C."/>
            <person name="Boukhgalter B."/>
            <person name="Bourzgui I."/>
            <person name="Brown A."/>
            <person name="Cahill P."/>
            <person name="Channer S."/>
            <person name="Cheshatsang Y."/>
            <person name="Chuda L."/>
            <person name="Citroen M."/>
            <person name="Collymore A."/>
            <person name="Cooke P."/>
            <person name="Costello M."/>
            <person name="D'Aco K."/>
            <person name="Daza R."/>
            <person name="De Haan G."/>
            <person name="DeGray S."/>
            <person name="DeMaso C."/>
            <person name="Dhargay N."/>
            <person name="Dooley K."/>
            <person name="Dooley E."/>
            <person name="Doricent M."/>
            <person name="Dorje P."/>
            <person name="Dorjee K."/>
            <person name="Dupes A."/>
            <person name="Elong R."/>
            <person name="Falk J."/>
            <person name="Farina A."/>
            <person name="Faro S."/>
            <person name="Ferguson D."/>
            <person name="Fisher S."/>
            <person name="Foley C.D."/>
            <person name="Franke A."/>
            <person name="Friedrich D."/>
            <person name="Gadbois L."/>
            <person name="Gearin G."/>
            <person name="Gearin C.R."/>
            <person name="Giannoukos G."/>
            <person name="Goode T."/>
            <person name="Graham J."/>
            <person name="Grandbois E."/>
            <person name="Grewal S."/>
            <person name="Gyaltsen K."/>
            <person name="Hafez N."/>
            <person name="Hagos B."/>
            <person name="Hall J."/>
            <person name="Henson C."/>
            <person name="Hollinger A."/>
            <person name="Honan T."/>
            <person name="Huard M.D."/>
            <person name="Hughes L."/>
            <person name="Hurhula B."/>
            <person name="Husby M.E."/>
            <person name="Kamat A."/>
            <person name="Kanga B."/>
            <person name="Kashin S."/>
            <person name="Khazanovich D."/>
            <person name="Kisner P."/>
            <person name="Lance K."/>
            <person name="Lara M."/>
            <person name="Lee W."/>
            <person name="Lennon N."/>
            <person name="Letendre F."/>
            <person name="LeVine R."/>
            <person name="Lipovsky A."/>
            <person name="Liu X."/>
            <person name="Liu J."/>
            <person name="Liu S."/>
            <person name="Lokyitsang T."/>
            <person name="Lokyitsang Y."/>
            <person name="Lubonja R."/>
            <person name="Lui A."/>
            <person name="MacDonald P."/>
            <person name="Magnisalis V."/>
            <person name="Maru K."/>
            <person name="Matthews C."/>
            <person name="McCusker W."/>
            <person name="McDonough S."/>
            <person name="Mehta T."/>
            <person name="Meldrim J."/>
            <person name="Meneus L."/>
            <person name="Mihai O."/>
            <person name="Mihalev A."/>
            <person name="Mihova T."/>
            <person name="Mittelman R."/>
            <person name="Mlenga V."/>
            <person name="Montmayeur A."/>
            <person name="Mulrain L."/>
            <person name="Navidi A."/>
            <person name="Naylor J."/>
            <person name="Negash T."/>
            <person name="Nguyen T."/>
            <person name="Nguyen N."/>
            <person name="Nicol R."/>
            <person name="Norbu C."/>
            <person name="Norbu N."/>
            <person name="Novod N."/>
            <person name="O'Neill B."/>
            <person name="Osman S."/>
            <person name="Markiewicz E."/>
            <person name="Oyono O.L."/>
            <person name="Patti C."/>
            <person name="Phunkhang P."/>
            <person name="Pierre F."/>
            <person name="Priest M."/>
            <person name="Raghuraman S."/>
            <person name="Rege F."/>
            <person name="Reyes R."/>
            <person name="Rise C."/>
            <person name="Rogov P."/>
            <person name="Ross K."/>
            <person name="Ryan E."/>
            <person name="Settipalli S."/>
            <person name="Shea T."/>
            <person name="Sherpa N."/>
            <person name="Shi L."/>
            <person name="Shih D."/>
            <person name="Sparrow T."/>
            <person name="Spaulding J."/>
            <person name="Stalker J."/>
            <person name="Stange-Thomann N."/>
            <person name="Stavropoulos S."/>
            <person name="Stone C."/>
            <person name="Strader C."/>
            <person name="Tesfaye S."/>
            <person name="Thomson T."/>
            <person name="Thoulutsang Y."/>
            <person name="Thoulutsang D."/>
            <person name="Topham K."/>
            <person name="Topping I."/>
            <person name="Tsamla T."/>
            <person name="Vassiliev H."/>
            <person name="Vo A."/>
            <person name="Wangchuk T."/>
            <person name="Wangdi T."/>
            <person name="Weiand M."/>
            <person name="Wilkinson J."/>
            <person name="Wilson A."/>
            <person name="Yadav S."/>
            <person name="Young G."/>
            <person name="Yu Q."/>
            <person name="Zembek L."/>
            <person name="Zhong D."/>
            <person name="Zimmer A."/>
            <person name="Zwirko Z."/>
            <person name="Jaffe D.B."/>
            <person name="Alvarez P."/>
            <person name="Brockman W."/>
            <person name="Butler J."/>
            <person name="Chin C."/>
            <person name="Gnerre S."/>
            <person name="MacCallum I."/>
            <person name="Graves J.A."/>
            <person name="Ponting C.P."/>
            <person name="Breen M."/>
            <person name="Samollow P.B."/>
            <person name="Lander E.S."/>
            <person name="Lindblad-Toh K."/>
        </authorList>
    </citation>
    <scope>NUCLEOTIDE SEQUENCE [LARGE SCALE GENOMIC DNA]</scope>
</reference>
<evidence type="ECO:0000313" key="5">
    <source>
        <dbReference type="Ensembl" id="ENSMODP00000008038.2"/>
    </source>
</evidence>
<dbReference type="OrthoDB" id="412780at2759"/>
<dbReference type="GO" id="GO:0005504">
    <property type="term" value="F:fatty acid binding"/>
    <property type="evidence" value="ECO:0000318"/>
    <property type="project" value="GO_Central"/>
</dbReference>
<keyword evidence="6" id="KW-1185">Reference proteome</keyword>
<dbReference type="PANTHER" id="PTHR11955">
    <property type="entry name" value="FATTY ACID BINDING PROTEIN"/>
    <property type="match status" value="1"/>
</dbReference>